<dbReference type="AlphaFoldDB" id="A0A915U0L3"/>
<dbReference type="InterPro" id="IPR036249">
    <property type="entry name" value="Thioredoxin-like_sf"/>
</dbReference>
<dbReference type="SUPFAM" id="SSF52833">
    <property type="entry name" value="Thioredoxin-like"/>
    <property type="match status" value="1"/>
</dbReference>
<accession>A0A915U0L3</accession>
<feature type="region of interest" description="Disordered" evidence="1">
    <location>
        <begin position="22"/>
        <end position="46"/>
    </location>
</feature>
<dbReference type="Proteomes" id="UP001063350">
    <property type="component" value="Chromosome"/>
</dbReference>
<gene>
    <name evidence="2" type="ORF">GF1_16470</name>
</gene>
<dbReference type="InterPro" id="IPR039555">
    <property type="entry name" value="TraF/TrbB"/>
</dbReference>
<reference evidence="2" key="1">
    <citation type="submission" date="2020-12" db="EMBL/GenBank/DDBJ databases">
        <title>Desulfobium dissulfuricans gen. nov., sp. nov., a novel mesophilic, sulfate-reducing bacterium isolated from a deep-sea hydrothermal vent.</title>
        <authorList>
            <person name="Hashimoto Y."/>
            <person name="Tame A."/>
            <person name="Sawayama S."/>
            <person name="Miyazaki J."/>
            <person name="Takai K."/>
            <person name="Nakagawa S."/>
        </authorList>
    </citation>
    <scope>NUCLEOTIDE SEQUENCE</scope>
    <source>
        <strain evidence="2">GF1</strain>
    </source>
</reference>
<name>A0A915U0L3_9BACT</name>
<evidence type="ECO:0000313" key="2">
    <source>
        <dbReference type="EMBL" id="BCO09271.1"/>
    </source>
</evidence>
<sequence length="277" mass="31815">MVALTGTAVAEEKKFYDDSKRGWFWYEDPPPEEEPEKPEEKPARPVPSLQAYTTEELWNMHPDDFQELLMALQKKAVQYPTEENVLEYLTIQDIARRKAAAYANVAAYVVQKHGQFDVAQAYPAAMPGVKARVRQQRQEIASVITNAKDDHALLFFTNPDCGYCAEQRQILAYFTERYGWQIKTIDTTIDPGIAARFNISITPTLMLIRRDRPDYLTVTTGVVSLADLERRLYRAIRLLRGDITPENYSTYDFQKGGALDPTAILNERNDQWIKLKD</sequence>
<dbReference type="Pfam" id="PF13728">
    <property type="entry name" value="TraF"/>
    <property type="match status" value="1"/>
</dbReference>
<proteinExistence type="predicted"/>
<keyword evidence="3" id="KW-1185">Reference proteome</keyword>
<dbReference type="Gene3D" id="3.40.30.10">
    <property type="entry name" value="Glutaredoxin"/>
    <property type="match status" value="1"/>
</dbReference>
<dbReference type="EMBL" id="AP024233">
    <property type="protein sequence ID" value="BCO09271.1"/>
    <property type="molecule type" value="Genomic_DNA"/>
</dbReference>
<protein>
    <submittedName>
        <fullName evidence="2">Thiol reductase thioredoxin</fullName>
    </submittedName>
</protein>
<evidence type="ECO:0000256" key="1">
    <source>
        <dbReference type="SAM" id="MobiDB-lite"/>
    </source>
</evidence>
<organism evidence="2 3">
    <name type="scientific">Desulfolithobacter dissulfuricans</name>
    <dbReference type="NCBI Taxonomy" id="2795293"/>
    <lineage>
        <taxon>Bacteria</taxon>
        <taxon>Pseudomonadati</taxon>
        <taxon>Thermodesulfobacteriota</taxon>
        <taxon>Desulfobulbia</taxon>
        <taxon>Desulfobulbales</taxon>
        <taxon>Desulfobulbaceae</taxon>
        <taxon>Desulfolithobacter</taxon>
    </lineage>
</organism>
<evidence type="ECO:0000313" key="3">
    <source>
        <dbReference type="Proteomes" id="UP001063350"/>
    </source>
</evidence>
<dbReference type="KEGG" id="ddu:GF1_16470"/>
<dbReference type="CDD" id="cd02947">
    <property type="entry name" value="TRX_family"/>
    <property type="match status" value="1"/>
</dbReference>